<dbReference type="PANTHER" id="PTHR43027">
    <property type="entry name" value="DOXORUBICIN RESISTANCE ABC TRANSPORTER PERMEASE PROTEIN DRRC-RELATED"/>
    <property type="match status" value="1"/>
</dbReference>
<feature type="transmembrane region" description="Helical" evidence="5">
    <location>
        <begin position="101"/>
        <end position="127"/>
    </location>
</feature>
<feature type="domain" description="ABC-2 type transporter transmembrane" evidence="6">
    <location>
        <begin position="17"/>
        <end position="212"/>
    </location>
</feature>
<evidence type="ECO:0000256" key="5">
    <source>
        <dbReference type="SAM" id="Phobius"/>
    </source>
</evidence>
<keyword evidence="3 5" id="KW-1133">Transmembrane helix</keyword>
<dbReference type="OrthoDB" id="4239003at2"/>
<comment type="subcellular location">
    <subcellularLocation>
        <location evidence="1">Membrane</location>
        <topology evidence="1">Multi-pass membrane protein</topology>
    </subcellularLocation>
</comment>
<dbReference type="EMBL" id="FNIC01000002">
    <property type="protein sequence ID" value="SDN25926.1"/>
    <property type="molecule type" value="Genomic_DNA"/>
</dbReference>
<evidence type="ECO:0000313" key="7">
    <source>
        <dbReference type="EMBL" id="SDN25926.1"/>
    </source>
</evidence>
<dbReference type="InterPro" id="IPR052902">
    <property type="entry name" value="ABC-2_transporter"/>
</dbReference>
<dbReference type="GO" id="GO:0140359">
    <property type="term" value="F:ABC-type transporter activity"/>
    <property type="evidence" value="ECO:0007669"/>
    <property type="project" value="InterPro"/>
</dbReference>
<feature type="transmembrane region" description="Helical" evidence="5">
    <location>
        <begin position="169"/>
        <end position="188"/>
    </location>
</feature>
<sequence length="261" mass="27416">MTSVRIFFIGGLMSYRAMFNWLSPWILIPSLVVSPICQILLFAYIGRSAGVGNDEFYVIGNALNYAAIPCLFAMGATIGGEREGHTLGIVLATPARRIPLFLGRALPVIANGWGVAMVGVLAGVLLLDVHIPGSAWPAILLAVVVASASCTGLGLAMGAVALRVRESAVLGNVVFCLLLVFCGVNVALDDLPAWMAAVGTWLPLTHGIEAARLLADGSGLGAVDGLLLREIGVGLIYTVVGLALLRFFEDESRRSASLDRN</sequence>
<dbReference type="STRING" id="1005944.SAMN05192576_1870"/>
<evidence type="ECO:0000256" key="1">
    <source>
        <dbReference type="ARBA" id="ARBA00004141"/>
    </source>
</evidence>
<feature type="transmembrane region" description="Helical" evidence="5">
    <location>
        <begin position="139"/>
        <end position="162"/>
    </location>
</feature>
<evidence type="ECO:0000259" key="6">
    <source>
        <dbReference type="Pfam" id="PF01061"/>
    </source>
</evidence>
<keyword evidence="4 5" id="KW-0472">Membrane</keyword>
<dbReference type="Proteomes" id="UP000199004">
    <property type="component" value="Unassembled WGS sequence"/>
</dbReference>
<proteinExistence type="predicted"/>
<dbReference type="PANTHER" id="PTHR43027:SF1">
    <property type="entry name" value="DOXORUBICIN RESISTANCE ABC TRANSPORTER PERMEASE PROTEIN DRRC-RELATED"/>
    <property type="match status" value="1"/>
</dbReference>
<evidence type="ECO:0000256" key="3">
    <source>
        <dbReference type="ARBA" id="ARBA00022989"/>
    </source>
</evidence>
<evidence type="ECO:0000256" key="4">
    <source>
        <dbReference type="ARBA" id="ARBA00023136"/>
    </source>
</evidence>
<evidence type="ECO:0000256" key="2">
    <source>
        <dbReference type="ARBA" id="ARBA00022692"/>
    </source>
</evidence>
<dbReference type="RefSeq" id="WP_091023987.1">
    <property type="nucleotide sequence ID" value="NZ_BKAE01000019.1"/>
</dbReference>
<dbReference type="AlphaFoldDB" id="A0A1G9ZZG9"/>
<keyword evidence="8" id="KW-1185">Reference proteome</keyword>
<accession>A0A1G9ZZG9</accession>
<keyword evidence="2 5" id="KW-0812">Transmembrane</keyword>
<dbReference type="Pfam" id="PF01061">
    <property type="entry name" value="ABC2_membrane"/>
    <property type="match status" value="1"/>
</dbReference>
<gene>
    <name evidence="7" type="ORF">SAMN05192576_1870</name>
</gene>
<reference evidence="7 8" key="1">
    <citation type="submission" date="2016-10" db="EMBL/GenBank/DDBJ databases">
        <authorList>
            <person name="de Groot N.N."/>
        </authorList>
    </citation>
    <scope>NUCLEOTIDE SEQUENCE [LARGE SCALE GENOMIC DNA]</scope>
    <source>
        <strain evidence="7 8">CGMCC 1.11147</strain>
    </source>
</reference>
<organism evidence="7 8">
    <name type="scientific">Nocardioides szechwanensis</name>
    <dbReference type="NCBI Taxonomy" id="1005944"/>
    <lineage>
        <taxon>Bacteria</taxon>
        <taxon>Bacillati</taxon>
        <taxon>Actinomycetota</taxon>
        <taxon>Actinomycetes</taxon>
        <taxon>Propionibacteriales</taxon>
        <taxon>Nocardioidaceae</taxon>
        <taxon>Nocardioides</taxon>
    </lineage>
</organism>
<name>A0A1G9ZZG9_9ACTN</name>
<feature type="transmembrane region" description="Helical" evidence="5">
    <location>
        <begin position="21"/>
        <end position="45"/>
    </location>
</feature>
<dbReference type="GO" id="GO:0016020">
    <property type="term" value="C:membrane"/>
    <property type="evidence" value="ECO:0007669"/>
    <property type="project" value="UniProtKB-SubCell"/>
</dbReference>
<protein>
    <submittedName>
        <fullName evidence="7">ABC-2 type transport system permease protein</fullName>
    </submittedName>
</protein>
<feature type="transmembrane region" description="Helical" evidence="5">
    <location>
        <begin position="57"/>
        <end position="80"/>
    </location>
</feature>
<dbReference type="InterPro" id="IPR013525">
    <property type="entry name" value="ABC2_TM"/>
</dbReference>
<feature type="transmembrane region" description="Helical" evidence="5">
    <location>
        <begin position="226"/>
        <end position="248"/>
    </location>
</feature>
<evidence type="ECO:0000313" key="8">
    <source>
        <dbReference type="Proteomes" id="UP000199004"/>
    </source>
</evidence>